<comment type="similarity">
    <text evidence="1">Belongs to the short-chain dehydrogenases/reductases (SDR) family.</text>
</comment>
<dbReference type="WBParaSite" id="ACAC_0000409001-mRNA-1">
    <property type="protein sequence ID" value="ACAC_0000409001-mRNA-1"/>
    <property type="gene ID" value="ACAC_0000409001"/>
</dbReference>
<evidence type="ECO:0000313" key="4">
    <source>
        <dbReference type="WBParaSite" id="ACAC_0000409001-mRNA-1"/>
    </source>
</evidence>
<dbReference type="PANTHER" id="PTHR44252">
    <property type="entry name" value="D-ERYTHRULOSE REDUCTASE"/>
    <property type="match status" value="1"/>
</dbReference>
<evidence type="ECO:0000313" key="3">
    <source>
        <dbReference type="Proteomes" id="UP000035642"/>
    </source>
</evidence>
<reference evidence="4" key="2">
    <citation type="submission" date="2017-02" db="UniProtKB">
        <authorList>
            <consortium name="WormBaseParasite"/>
        </authorList>
    </citation>
    <scope>IDENTIFICATION</scope>
</reference>
<protein>
    <submittedName>
        <fullName evidence="4">SDR family NAD(P)-dependent oxidoreductase</fullName>
    </submittedName>
</protein>
<dbReference type="AlphaFoldDB" id="A0A0K0D1Z5"/>
<dbReference type="GO" id="GO:0008667">
    <property type="term" value="F:2,3-dihydro-2,3-dihydroxybenzoate dehydrogenase activity"/>
    <property type="evidence" value="ECO:0007669"/>
    <property type="project" value="InterPro"/>
</dbReference>
<dbReference type="GO" id="GO:0019290">
    <property type="term" value="P:siderophore biosynthetic process"/>
    <property type="evidence" value="ECO:0007669"/>
    <property type="project" value="InterPro"/>
</dbReference>
<dbReference type="InterPro" id="IPR051737">
    <property type="entry name" value="L-xylulose/Carbonyl_redctase"/>
</dbReference>
<sequence length="105" mass="11017">MTTSFDFTGKKALVTGASQGIGYGIAMALAETGAKVVALARDRAKLEDLSRKHSSISVVSCDVTSCQSSLATQIAPHQPFDFLVNNAGVATLEPLLSITEEAMTR</sequence>
<dbReference type="GO" id="GO:0005997">
    <property type="term" value="P:xylulose metabolic process"/>
    <property type="evidence" value="ECO:0007669"/>
    <property type="project" value="TreeGrafter"/>
</dbReference>
<dbReference type="InterPro" id="IPR002347">
    <property type="entry name" value="SDR_fam"/>
</dbReference>
<evidence type="ECO:0000256" key="1">
    <source>
        <dbReference type="ARBA" id="ARBA00006484"/>
    </source>
</evidence>
<proteinExistence type="inferred from homology"/>
<dbReference type="STRING" id="6313.A0A0K0D1Z5"/>
<keyword evidence="2" id="KW-0521">NADP</keyword>
<dbReference type="GO" id="GO:0004090">
    <property type="term" value="F:carbonyl reductase (NADPH) activity"/>
    <property type="evidence" value="ECO:0007669"/>
    <property type="project" value="TreeGrafter"/>
</dbReference>
<name>A0A0K0D1Z5_ANGCA</name>
<dbReference type="InterPro" id="IPR003560">
    <property type="entry name" value="DHB_DH"/>
</dbReference>
<dbReference type="GO" id="GO:0050038">
    <property type="term" value="F:L-xylulose reductase (NADPH) activity"/>
    <property type="evidence" value="ECO:0007669"/>
    <property type="project" value="TreeGrafter"/>
</dbReference>
<accession>A0A0K0D1Z5</accession>
<dbReference type="PANTHER" id="PTHR44252:SF3">
    <property type="entry name" value="D-ERYTHRULOSE REDUCTASE-RELATED"/>
    <property type="match status" value="1"/>
</dbReference>
<dbReference type="Gene3D" id="3.40.50.720">
    <property type="entry name" value="NAD(P)-binding Rossmann-like Domain"/>
    <property type="match status" value="1"/>
</dbReference>
<keyword evidence="3" id="KW-1185">Reference proteome</keyword>
<dbReference type="InterPro" id="IPR036291">
    <property type="entry name" value="NAD(P)-bd_dom_sf"/>
</dbReference>
<evidence type="ECO:0000256" key="2">
    <source>
        <dbReference type="ARBA" id="ARBA00022857"/>
    </source>
</evidence>
<reference evidence="3" key="1">
    <citation type="submission" date="2012-09" db="EMBL/GenBank/DDBJ databases">
        <authorList>
            <person name="Martin A.A."/>
        </authorList>
    </citation>
    <scope>NUCLEOTIDE SEQUENCE</scope>
</reference>
<organism evidence="3 4">
    <name type="scientific">Angiostrongylus cantonensis</name>
    <name type="common">Rat lungworm</name>
    <dbReference type="NCBI Taxonomy" id="6313"/>
    <lineage>
        <taxon>Eukaryota</taxon>
        <taxon>Metazoa</taxon>
        <taxon>Ecdysozoa</taxon>
        <taxon>Nematoda</taxon>
        <taxon>Chromadorea</taxon>
        <taxon>Rhabditida</taxon>
        <taxon>Rhabditina</taxon>
        <taxon>Rhabditomorpha</taxon>
        <taxon>Strongyloidea</taxon>
        <taxon>Metastrongylidae</taxon>
        <taxon>Angiostrongylus</taxon>
    </lineage>
</organism>
<dbReference type="Proteomes" id="UP000035642">
    <property type="component" value="Unassembled WGS sequence"/>
</dbReference>
<dbReference type="PRINTS" id="PR01397">
    <property type="entry name" value="DHBDHDRGNASE"/>
</dbReference>
<dbReference type="SUPFAM" id="SSF51735">
    <property type="entry name" value="NAD(P)-binding Rossmann-fold domains"/>
    <property type="match status" value="1"/>
</dbReference>
<dbReference type="Pfam" id="PF00106">
    <property type="entry name" value="adh_short"/>
    <property type="match status" value="1"/>
</dbReference>
<dbReference type="GO" id="GO:0006006">
    <property type="term" value="P:glucose metabolic process"/>
    <property type="evidence" value="ECO:0007669"/>
    <property type="project" value="TreeGrafter"/>
</dbReference>